<keyword evidence="4" id="KW-1185">Reference proteome</keyword>
<organism evidence="3 4">
    <name type="scientific">Candidatus Enterococcus myersii</name>
    <dbReference type="NCBI Taxonomy" id="2815322"/>
    <lineage>
        <taxon>Bacteria</taxon>
        <taxon>Bacillati</taxon>
        <taxon>Bacillota</taxon>
        <taxon>Bacilli</taxon>
        <taxon>Lactobacillales</taxon>
        <taxon>Enterococcaceae</taxon>
        <taxon>Enterococcus</taxon>
    </lineage>
</organism>
<dbReference type="NCBIfam" id="TIGR01547">
    <property type="entry name" value="phage_term_2"/>
    <property type="match status" value="1"/>
</dbReference>
<proteinExistence type="predicted"/>
<dbReference type="PANTHER" id="PTHR39184">
    <property type="match status" value="1"/>
</dbReference>
<sequence>MAKVITQKNVKLTDVLAPSFYPFHQAVKDGLNSSYWLKGGRGSTKSSAISVEIILGIEKDGNANAVVLRKVAETLRESVYEQMLWAIDILGLTDEYHASIKPLRITKIKTGQRIIFKGAEKPKKVKASKFRRGYAKFIWFEEVDEFNSMAELRTIIQSLGRGGAGIKIFYSFNPPESNTNWTNLEIQSQKVRDDVFIHHSDYRDVPKEWLGELFIQEAEHLRRTNESKWRHEYLGDVTGTGAEVFKNITIRKITDEEIASFDKIHHGLDHGYAGDPMHYTKNYYDKTRLRLYIFGEVHQVGLSNRRAVESIQKLNPSNDFVTADSAEPRTNSEFESLGLRIKKAKKGPGSIEHGIKWLQDLEEIIIDPYRCPNTKREFTTYEVDRDSNGNLKGSYPDRNNHSIDATRYSMEDEMAKRVAKVRKKIKGL</sequence>
<evidence type="ECO:0000259" key="2">
    <source>
        <dbReference type="Pfam" id="PF17288"/>
    </source>
</evidence>
<evidence type="ECO:0000313" key="3">
    <source>
        <dbReference type="EMBL" id="MBO0447938.1"/>
    </source>
</evidence>
<comment type="caution">
    <text evidence="3">The sequence shown here is derived from an EMBL/GenBank/DDBJ whole genome shotgun (WGS) entry which is preliminary data.</text>
</comment>
<evidence type="ECO:0000259" key="1">
    <source>
        <dbReference type="Pfam" id="PF04466"/>
    </source>
</evidence>
<gene>
    <name evidence="3" type="ORF">JZO76_00145</name>
</gene>
<dbReference type="InterPro" id="IPR006437">
    <property type="entry name" value="Phage_terminase_lsu"/>
</dbReference>
<evidence type="ECO:0000313" key="4">
    <source>
        <dbReference type="Proteomes" id="UP000664256"/>
    </source>
</evidence>
<dbReference type="EMBL" id="JAFLVT010000001">
    <property type="protein sequence ID" value="MBO0447938.1"/>
    <property type="molecule type" value="Genomic_DNA"/>
</dbReference>
<dbReference type="InterPro" id="IPR035413">
    <property type="entry name" value="Terminase_L_C"/>
</dbReference>
<dbReference type="InterPro" id="IPR052380">
    <property type="entry name" value="Viral_DNA_packaging_terminase"/>
</dbReference>
<dbReference type="Pfam" id="PF04466">
    <property type="entry name" value="Terminase_3"/>
    <property type="match status" value="1"/>
</dbReference>
<feature type="domain" description="Phage terminase large subunit N-terminal" evidence="1">
    <location>
        <begin position="37"/>
        <end position="235"/>
    </location>
</feature>
<feature type="domain" description="Phage terminase large subunit C-terminal" evidence="2">
    <location>
        <begin position="269"/>
        <end position="412"/>
    </location>
</feature>
<dbReference type="Pfam" id="PF17288">
    <property type="entry name" value="Terminase_3C"/>
    <property type="match status" value="1"/>
</dbReference>
<dbReference type="RefSeq" id="WP_206902152.1">
    <property type="nucleotide sequence ID" value="NZ_JAFLVT010000001.1"/>
</dbReference>
<dbReference type="PANTHER" id="PTHR39184:SF1">
    <property type="entry name" value="PBSX PHAGE TERMINASE LARGE SUBUNIT"/>
    <property type="match status" value="1"/>
</dbReference>
<name>A0ABS3H470_9ENTE</name>
<dbReference type="Proteomes" id="UP000664256">
    <property type="component" value="Unassembled WGS sequence"/>
</dbReference>
<reference evidence="3 4" key="1">
    <citation type="submission" date="2021-03" db="EMBL/GenBank/DDBJ databases">
        <title>Enterococcal diversity collection.</title>
        <authorList>
            <person name="Gilmore M.S."/>
            <person name="Schwartzman J."/>
            <person name="Van Tyne D."/>
            <person name="Martin M."/>
            <person name="Earl A.M."/>
            <person name="Manson A.L."/>
            <person name="Straub T."/>
            <person name="Salamzade R."/>
            <person name="Saavedra J."/>
            <person name="Lebreton F."/>
            <person name="Prichula J."/>
            <person name="Schaufler K."/>
            <person name="Gaca A."/>
            <person name="Sgardioli B."/>
            <person name="Wagenaar J."/>
            <person name="Strong T."/>
        </authorList>
    </citation>
    <scope>NUCLEOTIDE SEQUENCE [LARGE SCALE GENOMIC DNA]</scope>
    <source>
        <strain evidence="3 4">MJM12</strain>
    </source>
</reference>
<dbReference type="InterPro" id="IPR035412">
    <property type="entry name" value="Terminase_L_N"/>
</dbReference>
<accession>A0ABS3H470</accession>
<dbReference type="InterPro" id="IPR027417">
    <property type="entry name" value="P-loop_NTPase"/>
</dbReference>
<protein>
    <submittedName>
        <fullName evidence="3">PBSX family phage terminase large subunit</fullName>
    </submittedName>
</protein>
<dbReference type="Gene3D" id="3.30.420.280">
    <property type="match status" value="1"/>
</dbReference>
<dbReference type="Gene3D" id="3.40.50.300">
    <property type="entry name" value="P-loop containing nucleotide triphosphate hydrolases"/>
    <property type="match status" value="1"/>
</dbReference>